<evidence type="ECO:0000256" key="8">
    <source>
        <dbReference type="SAM" id="Phobius"/>
    </source>
</evidence>
<dbReference type="InterPro" id="IPR003593">
    <property type="entry name" value="AAA+_ATPase"/>
</dbReference>
<keyword evidence="7 8" id="KW-0472">Membrane</keyword>
<dbReference type="InterPro" id="IPR013525">
    <property type="entry name" value="ABC2_TM"/>
</dbReference>
<comment type="caution">
    <text evidence="10">The sequence shown here is derived from an EMBL/GenBank/DDBJ whole genome shotgun (WGS) entry which is preliminary data.</text>
</comment>
<accession>A0A5J4KFT4</accession>
<gene>
    <name evidence="10" type="ORF">KDW_04070</name>
</gene>
<dbReference type="Gene3D" id="3.40.50.300">
    <property type="entry name" value="P-loop containing nucleotide triphosphate hydrolases"/>
    <property type="match status" value="1"/>
</dbReference>
<evidence type="ECO:0000256" key="2">
    <source>
        <dbReference type="ARBA" id="ARBA00022448"/>
    </source>
</evidence>
<protein>
    <recommendedName>
        <fullName evidence="9">ABC transporter domain-containing protein</fullName>
    </recommendedName>
</protein>
<dbReference type="PANTHER" id="PTHR48041:SF139">
    <property type="entry name" value="PROTEIN SCARLET"/>
    <property type="match status" value="1"/>
</dbReference>
<dbReference type="AlphaFoldDB" id="A0A5J4KFT4"/>
<proteinExistence type="predicted"/>
<evidence type="ECO:0000256" key="7">
    <source>
        <dbReference type="ARBA" id="ARBA00023136"/>
    </source>
</evidence>
<dbReference type="GO" id="GO:0016887">
    <property type="term" value="F:ATP hydrolysis activity"/>
    <property type="evidence" value="ECO:0007669"/>
    <property type="project" value="InterPro"/>
</dbReference>
<organism evidence="10 11">
    <name type="scientific">Dictyobacter vulcani</name>
    <dbReference type="NCBI Taxonomy" id="2607529"/>
    <lineage>
        <taxon>Bacteria</taxon>
        <taxon>Bacillati</taxon>
        <taxon>Chloroflexota</taxon>
        <taxon>Ktedonobacteria</taxon>
        <taxon>Ktedonobacterales</taxon>
        <taxon>Dictyobacteraceae</taxon>
        <taxon>Dictyobacter</taxon>
    </lineage>
</organism>
<dbReference type="SMART" id="SM00382">
    <property type="entry name" value="AAA"/>
    <property type="match status" value="1"/>
</dbReference>
<keyword evidence="6 8" id="KW-1133">Transmembrane helix</keyword>
<dbReference type="PROSITE" id="PS00211">
    <property type="entry name" value="ABC_TRANSPORTER_1"/>
    <property type="match status" value="1"/>
</dbReference>
<dbReference type="GO" id="GO:0140359">
    <property type="term" value="F:ABC-type transporter activity"/>
    <property type="evidence" value="ECO:0007669"/>
    <property type="project" value="InterPro"/>
</dbReference>
<evidence type="ECO:0000313" key="11">
    <source>
        <dbReference type="Proteomes" id="UP000326912"/>
    </source>
</evidence>
<dbReference type="InterPro" id="IPR050352">
    <property type="entry name" value="ABCG_transporters"/>
</dbReference>
<evidence type="ECO:0000256" key="3">
    <source>
        <dbReference type="ARBA" id="ARBA00022692"/>
    </source>
</evidence>
<dbReference type="PANTHER" id="PTHR48041">
    <property type="entry name" value="ABC TRANSPORTER G FAMILY MEMBER 28"/>
    <property type="match status" value="1"/>
</dbReference>
<evidence type="ECO:0000256" key="4">
    <source>
        <dbReference type="ARBA" id="ARBA00022741"/>
    </source>
</evidence>
<dbReference type="InterPro" id="IPR027417">
    <property type="entry name" value="P-loop_NTPase"/>
</dbReference>
<feature type="transmembrane region" description="Helical" evidence="8">
    <location>
        <begin position="303"/>
        <end position="323"/>
    </location>
</feature>
<keyword evidence="11" id="KW-1185">Reference proteome</keyword>
<evidence type="ECO:0000256" key="5">
    <source>
        <dbReference type="ARBA" id="ARBA00022840"/>
    </source>
</evidence>
<evidence type="ECO:0000256" key="1">
    <source>
        <dbReference type="ARBA" id="ARBA00004141"/>
    </source>
</evidence>
<dbReference type="Pfam" id="PF01061">
    <property type="entry name" value="ABC2_membrane"/>
    <property type="match status" value="1"/>
</dbReference>
<dbReference type="RefSeq" id="WP_162004875.1">
    <property type="nucleotide sequence ID" value="NZ_BKZW01000001.1"/>
</dbReference>
<keyword evidence="4" id="KW-0547">Nucleotide-binding</keyword>
<dbReference type="PROSITE" id="PS50893">
    <property type="entry name" value="ABC_TRANSPORTER_2"/>
    <property type="match status" value="1"/>
</dbReference>
<name>A0A5J4KFT4_9CHLR</name>
<keyword evidence="2" id="KW-0813">Transport</keyword>
<dbReference type="InterPro" id="IPR017871">
    <property type="entry name" value="ABC_transporter-like_CS"/>
</dbReference>
<evidence type="ECO:0000256" key="6">
    <source>
        <dbReference type="ARBA" id="ARBA00022989"/>
    </source>
</evidence>
<dbReference type="Pfam" id="PF00005">
    <property type="entry name" value="ABC_tran"/>
    <property type="match status" value="1"/>
</dbReference>
<dbReference type="InterPro" id="IPR003439">
    <property type="entry name" value="ABC_transporter-like_ATP-bd"/>
</dbReference>
<feature type="transmembrane region" description="Helical" evidence="8">
    <location>
        <begin position="449"/>
        <end position="477"/>
    </location>
</feature>
<feature type="transmembrane region" description="Helical" evidence="8">
    <location>
        <begin position="407"/>
        <end position="428"/>
    </location>
</feature>
<evidence type="ECO:0000313" key="10">
    <source>
        <dbReference type="EMBL" id="GER86245.1"/>
    </source>
</evidence>
<dbReference type="Proteomes" id="UP000326912">
    <property type="component" value="Unassembled WGS sequence"/>
</dbReference>
<dbReference type="SUPFAM" id="SSF52540">
    <property type="entry name" value="P-loop containing nucleoside triphosphate hydrolases"/>
    <property type="match status" value="1"/>
</dbReference>
<reference evidence="10 11" key="1">
    <citation type="submission" date="2019-10" db="EMBL/GenBank/DDBJ databases">
        <title>Dictyobacter vulcani sp. nov., within the class Ktedonobacteria, isolated from soil of volcanic Mt. Zao.</title>
        <authorList>
            <person name="Zheng Y."/>
            <person name="Wang C.M."/>
            <person name="Sakai Y."/>
            <person name="Abe K."/>
            <person name="Yokota A."/>
            <person name="Yabe S."/>
        </authorList>
    </citation>
    <scope>NUCLEOTIDE SEQUENCE [LARGE SCALE GENOMIC DNA]</scope>
    <source>
        <strain evidence="10 11">W12</strain>
    </source>
</reference>
<feature type="transmembrane region" description="Helical" evidence="8">
    <location>
        <begin position="489"/>
        <end position="508"/>
    </location>
</feature>
<dbReference type="GO" id="GO:0005524">
    <property type="term" value="F:ATP binding"/>
    <property type="evidence" value="ECO:0007669"/>
    <property type="project" value="UniProtKB-KW"/>
</dbReference>
<comment type="subcellular location">
    <subcellularLocation>
        <location evidence="1">Membrane</location>
        <topology evidence="1">Multi-pass membrane protein</topology>
    </subcellularLocation>
</comment>
<dbReference type="GO" id="GO:0016020">
    <property type="term" value="C:membrane"/>
    <property type="evidence" value="ECO:0007669"/>
    <property type="project" value="UniProtKB-SubCell"/>
</dbReference>
<feature type="domain" description="ABC transporter" evidence="9">
    <location>
        <begin position="2"/>
        <end position="222"/>
    </location>
</feature>
<keyword evidence="3 8" id="KW-0812">Transmembrane</keyword>
<evidence type="ECO:0000259" key="9">
    <source>
        <dbReference type="PROSITE" id="PS50893"/>
    </source>
</evidence>
<sequence length="517" mass="57829">MVLLNDISLSIPPGALVGVVGSSGAGKSTLMNALSGFRFAQHGHVFYNQLELYQHTSCLREQIGCVPQDSIVHYSLTVDHALYYTAKMRLPATYTKQQIHQRIDEVLAAVGLIERRNVLISKLSGGQRKRVSIALELLEKPAVFFLDEPTSGLDAGLDYTMMHLMRRLADSGQTVIIATHSITHIMLCDYICFLAPGGRLAYFGPPGEALTYFGKSEFAAIYTLLEPGEDPLQIPMDAESRFKVSDAYQRYISGPLNSDKEYIEQRSRSYVKKRTSQRCNAWKQFWLLAARYLELLKHDTGNILLLLLQAPVIAIILLVLIRYEIGTAVFHTDRIVECPVSARIFSPVGLPDIPALDSRAYSTDCQRVQYHLRVTLQGKAYAAKKGGIDNALQDFIVPGSGTDAQKILFIISFSAFLFGCVNAVREFVKERSIYQRERALYLNILPYMFSKIVILGFLCLFQVAILVLVIATVLPFTRSGIIFSQILEIYITLALTSLAGLMTAWRFLPWHLLSIGQ</sequence>
<keyword evidence="5" id="KW-0067">ATP-binding</keyword>
<dbReference type="EMBL" id="BKZW01000001">
    <property type="protein sequence ID" value="GER86245.1"/>
    <property type="molecule type" value="Genomic_DNA"/>
</dbReference>